<protein>
    <submittedName>
        <fullName evidence="1">Uncharacterized protein</fullName>
    </submittedName>
</protein>
<dbReference type="PROSITE" id="PS51257">
    <property type="entry name" value="PROKAR_LIPOPROTEIN"/>
    <property type="match status" value="1"/>
</dbReference>
<organism evidence="1 2">
    <name type="scientific">Qipengyuania aurantiaca</name>
    <dbReference type="NCBI Taxonomy" id="2867233"/>
    <lineage>
        <taxon>Bacteria</taxon>
        <taxon>Pseudomonadati</taxon>
        <taxon>Pseudomonadota</taxon>
        <taxon>Alphaproteobacteria</taxon>
        <taxon>Sphingomonadales</taxon>
        <taxon>Erythrobacteraceae</taxon>
        <taxon>Qipengyuania</taxon>
    </lineage>
</organism>
<reference evidence="1 2" key="1">
    <citation type="submission" date="2021-08" db="EMBL/GenBank/DDBJ databases">
        <title>Comparative Genomics Analysis of the Genus Qipengyuania Reveals Extensive Genetic Diversity and Metabolic Versatility, Including the Description of Fifteen Novel Species.</title>
        <authorList>
            <person name="Liu Y."/>
        </authorList>
    </citation>
    <scope>NUCLEOTIDE SEQUENCE [LARGE SCALE GENOMIC DNA]</scope>
    <source>
        <strain evidence="1 2">1NDH13</strain>
    </source>
</reference>
<proteinExistence type="predicted"/>
<keyword evidence="2" id="KW-1185">Reference proteome</keyword>
<name>A0ABX8ZKF7_9SPHN</name>
<accession>A0ABX8ZKF7</accession>
<gene>
    <name evidence="1" type="ORF">K3148_11835</name>
</gene>
<dbReference type="EMBL" id="CP081295">
    <property type="protein sequence ID" value="QZD89490.1"/>
    <property type="molecule type" value="Genomic_DNA"/>
</dbReference>
<evidence type="ECO:0000313" key="2">
    <source>
        <dbReference type="Proteomes" id="UP000824281"/>
    </source>
</evidence>
<evidence type="ECO:0000313" key="1">
    <source>
        <dbReference type="EMBL" id="QZD89490.1"/>
    </source>
</evidence>
<sequence>MKRVLLIAPLALAACSQSEPEPTPTPSPTVAEPRTLVPAELDIDSLGAKIEGPQGPEPEAPLMLGGGEIGRIVSYVACPEGVKECLPDEMPQGTVYTFVHQITLDGVSAAEPTSGPEVVEAPPTLFRTTERAHGFNGSIGYSRSQAQTAFGSEDAVGVTVDDGRLIWRVTGTPDWQQGSTVTFWWQTTQPPAGPADAFLLEVMGNQISAMGPFPAEEKPAEAPAAN</sequence>
<dbReference type="RefSeq" id="WP_221424972.1">
    <property type="nucleotide sequence ID" value="NZ_CP081295.1"/>
</dbReference>
<dbReference type="Proteomes" id="UP000824281">
    <property type="component" value="Chromosome"/>
</dbReference>